<keyword evidence="1" id="KW-0175">Coiled coil</keyword>
<feature type="domain" description="PAC" evidence="3">
    <location>
        <begin position="292"/>
        <end position="343"/>
    </location>
</feature>
<dbReference type="InterPro" id="IPR000700">
    <property type="entry name" value="PAS-assoc_C"/>
</dbReference>
<dbReference type="PROSITE" id="PS50113">
    <property type="entry name" value="PAC"/>
    <property type="match status" value="2"/>
</dbReference>
<dbReference type="SUPFAM" id="SSF55785">
    <property type="entry name" value="PYP-like sensor domain (PAS domain)"/>
    <property type="match status" value="4"/>
</dbReference>
<evidence type="ECO:0000259" key="3">
    <source>
        <dbReference type="PROSITE" id="PS50113"/>
    </source>
</evidence>
<dbReference type="InterPro" id="IPR013656">
    <property type="entry name" value="PAS_4"/>
</dbReference>
<keyword evidence="5" id="KW-1185">Reference proteome</keyword>
<dbReference type="Gene3D" id="3.30.450.20">
    <property type="entry name" value="PAS domain"/>
    <property type="match status" value="4"/>
</dbReference>
<dbReference type="InterPro" id="IPR052155">
    <property type="entry name" value="Biofilm_reg_signaling"/>
</dbReference>
<dbReference type="EMBL" id="BMHT01000002">
    <property type="protein sequence ID" value="GGF01960.1"/>
    <property type="molecule type" value="Genomic_DNA"/>
</dbReference>
<feature type="coiled-coil region" evidence="1">
    <location>
        <begin position="53"/>
        <end position="87"/>
    </location>
</feature>
<dbReference type="PANTHER" id="PTHR44757">
    <property type="entry name" value="DIGUANYLATE CYCLASE DGCP"/>
    <property type="match status" value="1"/>
</dbReference>
<dbReference type="NCBIfam" id="TIGR00229">
    <property type="entry name" value="sensory_box"/>
    <property type="match status" value="1"/>
</dbReference>
<feature type="region of interest" description="Disordered" evidence="2">
    <location>
        <begin position="1"/>
        <end position="43"/>
    </location>
</feature>
<dbReference type="Proteomes" id="UP000632273">
    <property type="component" value="Unassembled WGS sequence"/>
</dbReference>
<evidence type="ECO:0000313" key="4">
    <source>
        <dbReference type="EMBL" id="GGF01960.1"/>
    </source>
</evidence>
<comment type="caution">
    <text evidence="4">The sequence shown here is derived from an EMBL/GenBank/DDBJ whole genome shotgun (WGS) entry which is preliminary data.</text>
</comment>
<name>A0ABQ1TV88_9BACT</name>
<proteinExistence type="predicted"/>
<dbReference type="RefSeq" id="WP_188811900.1">
    <property type="nucleotide sequence ID" value="NZ_BMHT01000002.1"/>
</dbReference>
<reference evidence="5" key="1">
    <citation type="journal article" date="2019" name="Int. J. Syst. Evol. Microbiol.">
        <title>The Global Catalogue of Microorganisms (GCM) 10K type strain sequencing project: providing services to taxonomists for standard genome sequencing and annotation.</title>
        <authorList>
            <consortium name="The Broad Institute Genomics Platform"/>
            <consortium name="The Broad Institute Genome Sequencing Center for Infectious Disease"/>
            <person name="Wu L."/>
            <person name="Ma J."/>
        </authorList>
    </citation>
    <scope>NUCLEOTIDE SEQUENCE [LARGE SCALE GENOMIC DNA]</scope>
    <source>
        <strain evidence="5">CGMCC 1.15197</strain>
    </source>
</reference>
<dbReference type="Pfam" id="PF08448">
    <property type="entry name" value="PAS_4"/>
    <property type="match status" value="4"/>
</dbReference>
<dbReference type="SMART" id="SM00091">
    <property type="entry name" value="PAS"/>
    <property type="match status" value="2"/>
</dbReference>
<feature type="compositionally biased region" description="Low complexity" evidence="2">
    <location>
        <begin position="26"/>
        <end position="43"/>
    </location>
</feature>
<gene>
    <name evidence="4" type="ORF">GCM10011383_11060</name>
</gene>
<organism evidence="4 5">
    <name type="scientific">Hymenobacter cavernae</name>
    <dbReference type="NCBI Taxonomy" id="2044852"/>
    <lineage>
        <taxon>Bacteria</taxon>
        <taxon>Pseudomonadati</taxon>
        <taxon>Bacteroidota</taxon>
        <taxon>Cytophagia</taxon>
        <taxon>Cytophagales</taxon>
        <taxon>Hymenobacteraceae</taxon>
        <taxon>Hymenobacter</taxon>
    </lineage>
</organism>
<dbReference type="InterPro" id="IPR000014">
    <property type="entry name" value="PAS"/>
</dbReference>
<sequence>MDQHRPFSIPDASPADVRPQMGTVKPPSLASAAGAPSSGHSFASVPGSLAEQLARSQAALVQAEMRNAELRRALDEANYTAQTATARLATFASYLPEGLLMVDPRGTIALLNEHCCNLFGLPLPASNWLGYSVRNIANWLQEQTADPTGFQHNVQGLWQGGQAVLGQELLMLDGRVLEWDYLPTSEAAPGAVASIGFLLRLRDVTEAHRQRQQQQQERAFHEAILNQLPAEVFAIDTTTNQYNFLNPQAEAQPTLREGLLGSKHPAQPANLGSLPQQRQRYFEQVVATGARVHWTETIIGTDATRYLLRTLQPIRNAAGQLQLVIGHSIDITDQEVARQRIQEQEAFYAAILNHMPADIAVFDAAHRYRYINPQAIRDPELREWLIGKDDFQYFLRQQRSRTTAEQRHFLFEEAVRNRRQMSWEETTPRPDGTLSYSLHYFYPVFGPDGHLEMVIGYGADITARRQAEDRIRASEHRVRALLTALPDTILVTSRMGFVHDAKLGDDSLLSQAADQLIGNHLADVLSQAAAEPILASLTEMLRTGQRTETSFSLPQTDGLLLSYQVRCTPLDAEEALIVLTTRKAPPLLGNPGLTTPDFGA</sequence>
<dbReference type="PANTHER" id="PTHR44757:SF2">
    <property type="entry name" value="BIOFILM ARCHITECTURE MAINTENANCE PROTEIN MBAA"/>
    <property type="match status" value="1"/>
</dbReference>
<dbReference type="InterPro" id="IPR035965">
    <property type="entry name" value="PAS-like_dom_sf"/>
</dbReference>
<evidence type="ECO:0000256" key="2">
    <source>
        <dbReference type="SAM" id="MobiDB-lite"/>
    </source>
</evidence>
<evidence type="ECO:0000313" key="5">
    <source>
        <dbReference type="Proteomes" id="UP000632273"/>
    </source>
</evidence>
<feature type="domain" description="PAC" evidence="3">
    <location>
        <begin position="421"/>
        <end position="473"/>
    </location>
</feature>
<evidence type="ECO:0000256" key="1">
    <source>
        <dbReference type="SAM" id="Coils"/>
    </source>
</evidence>
<protein>
    <recommendedName>
        <fullName evidence="3">PAC domain-containing protein</fullName>
    </recommendedName>
</protein>
<accession>A0ABQ1TV88</accession>